<proteinExistence type="predicted"/>
<protein>
    <submittedName>
        <fullName evidence="1">Uncharacterized protein</fullName>
    </submittedName>
</protein>
<name>A0ABT3KHN0_9GAMM</name>
<gene>
    <name evidence="1" type="ORF">ONZ52_14105</name>
</gene>
<evidence type="ECO:0000313" key="1">
    <source>
        <dbReference type="EMBL" id="MCW4630020.1"/>
    </source>
</evidence>
<dbReference type="EMBL" id="JAPEUL010000007">
    <property type="protein sequence ID" value="MCW4630020.1"/>
    <property type="molecule type" value="Genomic_DNA"/>
</dbReference>
<evidence type="ECO:0000313" key="2">
    <source>
        <dbReference type="Proteomes" id="UP001431181"/>
    </source>
</evidence>
<dbReference type="RefSeq" id="WP_265219324.1">
    <property type="nucleotide sequence ID" value="NZ_JAPEUL010000007.1"/>
</dbReference>
<keyword evidence="2" id="KW-1185">Reference proteome</keyword>
<sequence length="76" mass="8705">MPQLPPNGDIRHHSQGNECIQLALSAQRLKYESALVSESEHKTIHLEIDESFYFTKIQIFLDTNGNVIQFGNGFTW</sequence>
<dbReference type="Proteomes" id="UP001431181">
    <property type="component" value="Unassembled WGS sequence"/>
</dbReference>
<comment type="caution">
    <text evidence="1">The sequence shown here is derived from an EMBL/GenBank/DDBJ whole genome shotgun (WGS) entry which is preliminary data.</text>
</comment>
<reference evidence="1" key="1">
    <citation type="submission" date="2022-11" db="EMBL/GenBank/DDBJ databases">
        <title>Marinomonas sp. nov., isolated from marine algae.</title>
        <authorList>
            <person name="Choi D.G."/>
            <person name="Kim J.M."/>
            <person name="Lee J.K."/>
            <person name="Baek J.H."/>
            <person name="Jeon C.O."/>
        </authorList>
    </citation>
    <scope>NUCLEOTIDE SEQUENCE</scope>
    <source>
        <strain evidence="1">KJ51-3</strain>
    </source>
</reference>
<accession>A0ABT3KHN0</accession>
<organism evidence="1 2">
    <name type="scientific">Marinomonas rhodophyticola</name>
    <dbReference type="NCBI Taxonomy" id="2992803"/>
    <lineage>
        <taxon>Bacteria</taxon>
        <taxon>Pseudomonadati</taxon>
        <taxon>Pseudomonadota</taxon>
        <taxon>Gammaproteobacteria</taxon>
        <taxon>Oceanospirillales</taxon>
        <taxon>Oceanospirillaceae</taxon>
        <taxon>Marinomonas</taxon>
    </lineage>
</organism>